<dbReference type="Gene3D" id="1.20.1050.10">
    <property type="match status" value="1"/>
</dbReference>
<protein>
    <recommendedName>
        <fullName evidence="1">Glutathione S-transferase UstS-like C-terminal domain-containing protein</fullName>
    </recommendedName>
</protein>
<accession>A0A4S4LRV5</accession>
<dbReference type="OrthoDB" id="4951845at2759"/>
<reference evidence="2 3" key="1">
    <citation type="submission" date="2019-02" db="EMBL/GenBank/DDBJ databases">
        <title>Genome sequencing of the rare red list fungi Bondarzewia mesenterica.</title>
        <authorList>
            <person name="Buettner E."/>
            <person name="Kellner H."/>
        </authorList>
    </citation>
    <scope>NUCLEOTIDE SEQUENCE [LARGE SCALE GENOMIC DNA]</scope>
    <source>
        <strain evidence="2 3">DSM 108281</strain>
    </source>
</reference>
<comment type="caution">
    <text evidence="2">The sequence shown here is derived from an EMBL/GenBank/DDBJ whole genome shotgun (WGS) entry which is preliminary data.</text>
</comment>
<evidence type="ECO:0000259" key="1">
    <source>
        <dbReference type="Pfam" id="PF22041"/>
    </source>
</evidence>
<dbReference type="Pfam" id="PF22041">
    <property type="entry name" value="GST_C_7"/>
    <property type="match status" value="1"/>
</dbReference>
<gene>
    <name evidence="2" type="ORF">EW146_g5642</name>
</gene>
<proteinExistence type="predicted"/>
<evidence type="ECO:0000313" key="2">
    <source>
        <dbReference type="EMBL" id="THH14727.1"/>
    </source>
</evidence>
<dbReference type="AlphaFoldDB" id="A0A4S4LRV5"/>
<dbReference type="EMBL" id="SGPL01000254">
    <property type="protein sequence ID" value="THH14727.1"/>
    <property type="molecule type" value="Genomic_DNA"/>
</dbReference>
<keyword evidence="3" id="KW-1185">Reference proteome</keyword>
<organism evidence="2 3">
    <name type="scientific">Bondarzewia mesenterica</name>
    <dbReference type="NCBI Taxonomy" id="1095465"/>
    <lineage>
        <taxon>Eukaryota</taxon>
        <taxon>Fungi</taxon>
        <taxon>Dikarya</taxon>
        <taxon>Basidiomycota</taxon>
        <taxon>Agaricomycotina</taxon>
        <taxon>Agaricomycetes</taxon>
        <taxon>Russulales</taxon>
        <taxon>Bondarzewiaceae</taxon>
        <taxon>Bondarzewia</taxon>
    </lineage>
</organism>
<evidence type="ECO:0000313" key="3">
    <source>
        <dbReference type="Proteomes" id="UP000310158"/>
    </source>
</evidence>
<dbReference type="Proteomes" id="UP000310158">
    <property type="component" value="Unassembled WGS sequence"/>
</dbReference>
<feature type="domain" description="Glutathione S-transferase UstS-like C-terminal" evidence="1">
    <location>
        <begin position="173"/>
        <end position="227"/>
    </location>
</feature>
<sequence>MIKQCPAPPVGNKGGLDEEVASGVLVLVQHQLRVHKYVDCWYCIITVHKIRETVRIIITLSQGKCLTEPRSAFPGEYQRASDIADVFKKIGAEHTEVWDGNPKTALHLTLPPQDLPCLHKTYPSAPRIILAGTDAVQQMSTKVLSSKVGRPVFLICGHDGTAATSQSEYFDSHRGKVWKTVTDSFAEVAKWMDANGKGRVFVMGDVPSFADEAIASQIVWKKTVLGMNR</sequence>
<dbReference type="InterPro" id="IPR054416">
    <property type="entry name" value="GST_UstS-like_C"/>
</dbReference>
<name>A0A4S4LRV5_9AGAM</name>